<dbReference type="Gene3D" id="1.10.510.10">
    <property type="entry name" value="Transferase(Phosphotransferase) domain 1"/>
    <property type="match status" value="1"/>
</dbReference>
<accession>A0A4Y7PYX3</accession>
<dbReference type="GO" id="GO:0005524">
    <property type="term" value="F:ATP binding"/>
    <property type="evidence" value="ECO:0007669"/>
    <property type="project" value="InterPro"/>
</dbReference>
<dbReference type="VEuPathDB" id="FungiDB:BD410DRAFT_841255"/>
<dbReference type="PROSITE" id="PS50011">
    <property type="entry name" value="PROTEIN_KINASE_DOM"/>
    <property type="match status" value="1"/>
</dbReference>
<dbReference type="GO" id="GO:0004674">
    <property type="term" value="F:protein serine/threonine kinase activity"/>
    <property type="evidence" value="ECO:0007669"/>
    <property type="project" value="TreeGrafter"/>
</dbReference>
<keyword evidence="2" id="KW-0808">Transferase</keyword>
<name>A0A4Y7PYX3_9AGAM</name>
<protein>
    <submittedName>
        <fullName evidence="2">Kinase-like protein</fullName>
    </submittedName>
</protein>
<feature type="domain" description="Protein kinase" evidence="1">
    <location>
        <begin position="14"/>
        <end position="292"/>
    </location>
</feature>
<dbReference type="PANTHER" id="PTHR44329:SF214">
    <property type="entry name" value="PROTEIN KINASE DOMAIN-CONTAINING PROTEIN"/>
    <property type="match status" value="1"/>
</dbReference>
<dbReference type="InterPro" id="IPR051681">
    <property type="entry name" value="Ser/Thr_Kinases-Pseudokinases"/>
</dbReference>
<proteinExistence type="predicted"/>
<keyword evidence="2" id="KW-0418">Kinase</keyword>
<dbReference type="InterPro" id="IPR000719">
    <property type="entry name" value="Prot_kinase_dom"/>
</dbReference>
<keyword evidence="3" id="KW-1185">Reference proteome</keyword>
<evidence type="ECO:0000313" key="2">
    <source>
        <dbReference type="EMBL" id="TDL20603.1"/>
    </source>
</evidence>
<evidence type="ECO:0000313" key="3">
    <source>
        <dbReference type="Proteomes" id="UP000294933"/>
    </source>
</evidence>
<dbReference type="InterPro" id="IPR001245">
    <property type="entry name" value="Ser-Thr/Tyr_kinase_cat_dom"/>
</dbReference>
<dbReference type="OrthoDB" id="538607at2759"/>
<evidence type="ECO:0000259" key="1">
    <source>
        <dbReference type="PROSITE" id="PS50011"/>
    </source>
</evidence>
<dbReference type="Pfam" id="PF07714">
    <property type="entry name" value="PK_Tyr_Ser-Thr"/>
    <property type="match status" value="1"/>
</dbReference>
<dbReference type="AlphaFoldDB" id="A0A4Y7PYX3"/>
<dbReference type="SUPFAM" id="SSF56112">
    <property type="entry name" value="Protein kinase-like (PK-like)"/>
    <property type="match status" value="1"/>
</dbReference>
<dbReference type="EMBL" id="ML170187">
    <property type="protein sequence ID" value="TDL20603.1"/>
    <property type="molecule type" value="Genomic_DNA"/>
</dbReference>
<reference evidence="2 3" key="1">
    <citation type="submission" date="2018-06" db="EMBL/GenBank/DDBJ databases">
        <title>A transcriptomic atlas of mushroom development highlights an independent origin of complex multicellularity.</title>
        <authorList>
            <consortium name="DOE Joint Genome Institute"/>
            <person name="Krizsan K."/>
            <person name="Almasi E."/>
            <person name="Merenyi Z."/>
            <person name="Sahu N."/>
            <person name="Viragh M."/>
            <person name="Koszo T."/>
            <person name="Mondo S."/>
            <person name="Kiss B."/>
            <person name="Balint B."/>
            <person name="Kues U."/>
            <person name="Barry K."/>
            <person name="Hegedus J.C."/>
            <person name="Henrissat B."/>
            <person name="Johnson J."/>
            <person name="Lipzen A."/>
            <person name="Ohm R."/>
            <person name="Nagy I."/>
            <person name="Pangilinan J."/>
            <person name="Yan J."/>
            <person name="Xiong Y."/>
            <person name="Grigoriev I.V."/>
            <person name="Hibbett D.S."/>
            <person name="Nagy L.G."/>
        </authorList>
    </citation>
    <scope>NUCLEOTIDE SEQUENCE [LARGE SCALE GENOMIC DNA]</scope>
    <source>
        <strain evidence="2 3">SZMC22713</strain>
    </source>
</reference>
<dbReference type="PANTHER" id="PTHR44329">
    <property type="entry name" value="SERINE/THREONINE-PROTEIN KINASE TNNI3K-RELATED"/>
    <property type="match status" value="1"/>
</dbReference>
<organism evidence="2 3">
    <name type="scientific">Rickenella mellea</name>
    <dbReference type="NCBI Taxonomy" id="50990"/>
    <lineage>
        <taxon>Eukaryota</taxon>
        <taxon>Fungi</taxon>
        <taxon>Dikarya</taxon>
        <taxon>Basidiomycota</taxon>
        <taxon>Agaricomycotina</taxon>
        <taxon>Agaricomycetes</taxon>
        <taxon>Hymenochaetales</taxon>
        <taxon>Rickenellaceae</taxon>
        <taxon>Rickenella</taxon>
    </lineage>
</organism>
<dbReference type="Proteomes" id="UP000294933">
    <property type="component" value="Unassembled WGS sequence"/>
</dbReference>
<dbReference type="InterPro" id="IPR011009">
    <property type="entry name" value="Kinase-like_dom_sf"/>
</dbReference>
<dbReference type="STRING" id="50990.A0A4Y7PYX3"/>
<sequence length="292" mass="32970">MPIVSQHFSDFNFFENLPDLTELDTGSTTHSTKLAVPCRDPKFVVKRWLGHSGKRAGLMDLFENLLAEILRSWKRLHHPNVVRFIGITSDANLPDPHWPVSLVLPYYKNGNVNDFVRLQKDHLTDHFLLDLAKGIARGLGYMHSLDDPVCHGNVRGVNILINDSGEPLISDVGLSSLAEDPQFDGYIPNFAIKHCRWLAPEIMVSGTELAKSASADVYSYGMTLLEMYDEEMPYPELGDYAVIRKVTSGERPTRPPAKFLTDEIWDIIKKCTMHAAIDRPAMACIFNYLEKI</sequence>
<gene>
    <name evidence="2" type="ORF">BD410DRAFT_841255</name>
</gene>